<gene>
    <name evidence="1" type="ORF">PUN28_006471</name>
</gene>
<dbReference type="EMBL" id="JADYXP020000005">
    <property type="protein sequence ID" value="KAL0124632.1"/>
    <property type="molecule type" value="Genomic_DNA"/>
</dbReference>
<sequence>MTSARHRDIITPWKMHVSVIARICHLPDEPARIPSTNAHRHETDTGLYRLRKTVKPAAIRNISREIGKEGLCHR</sequence>
<evidence type="ECO:0000313" key="1">
    <source>
        <dbReference type="EMBL" id="KAL0124632.1"/>
    </source>
</evidence>
<dbReference type="AlphaFoldDB" id="A0AAW2GE22"/>
<protein>
    <submittedName>
        <fullName evidence="1">Uncharacterized protein</fullName>
    </submittedName>
</protein>
<evidence type="ECO:0000313" key="2">
    <source>
        <dbReference type="Proteomes" id="UP001430953"/>
    </source>
</evidence>
<organism evidence="1 2">
    <name type="scientific">Cardiocondyla obscurior</name>
    <dbReference type="NCBI Taxonomy" id="286306"/>
    <lineage>
        <taxon>Eukaryota</taxon>
        <taxon>Metazoa</taxon>
        <taxon>Ecdysozoa</taxon>
        <taxon>Arthropoda</taxon>
        <taxon>Hexapoda</taxon>
        <taxon>Insecta</taxon>
        <taxon>Pterygota</taxon>
        <taxon>Neoptera</taxon>
        <taxon>Endopterygota</taxon>
        <taxon>Hymenoptera</taxon>
        <taxon>Apocrita</taxon>
        <taxon>Aculeata</taxon>
        <taxon>Formicoidea</taxon>
        <taxon>Formicidae</taxon>
        <taxon>Myrmicinae</taxon>
        <taxon>Cardiocondyla</taxon>
    </lineage>
</organism>
<dbReference type="Proteomes" id="UP001430953">
    <property type="component" value="Unassembled WGS sequence"/>
</dbReference>
<accession>A0AAW2GE22</accession>
<keyword evidence="2" id="KW-1185">Reference proteome</keyword>
<comment type="caution">
    <text evidence="1">The sequence shown here is derived from an EMBL/GenBank/DDBJ whole genome shotgun (WGS) entry which is preliminary data.</text>
</comment>
<reference evidence="1 2" key="1">
    <citation type="submission" date="2023-03" db="EMBL/GenBank/DDBJ databases">
        <title>High recombination rates correlate with genetic variation in Cardiocondyla obscurior ants.</title>
        <authorList>
            <person name="Errbii M."/>
        </authorList>
    </citation>
    <scope>NUCLEOTIDE SEQUENCE [LARGE SCALE GENOMIC DNA]</scope>
    <source>
        <strain evidence="1">Alpha-2009</strain>
        <tissue evidence="1">Whole body</tissue>
    </source>
</reference>
<name>A0AAW2GE22_9HYME</name>
<proteinExistence type="predicted"/>